<feature type="domain" description="AB hydrolase-1" evidence="2">
    <location>
        <begin position="46"/>
        <end position="288"/>
    </location>
</feature>
<sequence>MKSLNFFAAALAATALPLPAAAATDPVAAEQTARFSVEVVGEGPDVILVPGLTSPRSVWDDTVALLKDDYRLHLVEVAGFGDTPAGPNGEGDILPHLVAELADYAATLDAPTLVGHSMGGFSGLTLALDHPEAIGKLVIVDSLPFFSVIMNPNATAETAEPQAAMMRQMMVANAETELPAPDCEAPSMQARGMSKDPAGQCKVDLYAASADRRVTGQLMYEIMTTDLRDRVAELSVPTAMFYPFDPPMLPAERAAEVYGTAYGEADAVTLIPVEGSRHFIMFDQPAFFHEKLAEFLAN</sequence>
<comment type="caution">
    <text evidence="3">The sequence shown here is derived from an EMBL/GenBank/DDBJ whole genome shotgun (WGS) entry which is preliminary data.</text>
</comment>
<dbReference type="InterPro" id="IPR000073">
    <property type="entry name" value="AB_hydrolase_1"/>
</dbReference>
<protein>
    <submittedName>
        <fullName evidence="3">Alpha/beta hydrolase</fullName>
    </submittedName>
</protein>
<keyword evidence="1" id="KW-0732">Signal</keyword>
<evidence type="ECO:0000259" key="2">
    <source>
        <dbReference type="Pfam" id="PF12697"/>
    </source>
</evidence>
<feature type="chain" id="PRO_5045444300" evidence="1">
    <location>
        <begin position="23"/>
        <end position="298"/>
    </location>
</feature>
<gene>
    <name evidence="3" type="ORF">KTQ36_02210</name>
</gene>
<dbReference type="GO" id="GO:0016787">
    <property type="term" value="F:hydrolase activity"/>
    <property type="evidence" value="ECO:0007669"/>
    <property type="project" value="UniProtKB-KW"/>
</dbReference>
<keyword evidence="3" id="KW-0378">Hydrolase</keyword>
<evidence type="ECO:0000313" key="4">
    <source>
        <dbReference type="Proteomes" id="UP000698028"/>
    </source>
</evidence>
<reference evidence="3 4" key="1">
    <citation type="submission" date="2021-07" db="EMBL/GenBank/DDBJ databases">
        <title>The draft genome sequence of Sphingomicrobium sp. B8.</title>
        <authorList>
            <person name="Mu L."/>
        </authorList>
    </citation>
    <scope>NUCLEOTIDE SEQUENCE [LARGE SCALE GENOMIC DNA]</scope>
    <source>
        <strain evidence="3 4">B8</strain>
    </source>
</reference>
<dbReference type="RefSeq" id="WP_218632135.1">
    <property type="nucleotide sequence ID" value="NZ_JAHVAH010000001.1"/>
</dbReference>
<dbReference type="EMBL" id="JAHVAH010000001">
    <property type="protein sequence ID" value="MBW0144109.1"/>
    <property type="molecule type" value="Genomic_DNA"/>
</dbReference>
<proteinExistence type="predicted"/>
<organism evidence="3 4">
    <name type="scientific">Sphingomicrobium clamense</name>
    <dbReference type="NCBI Taxonomy" id="2851013"/>
    <lineage>
        <taxon>Bacteria</taxon>
        <taxon>Pseudomonadati</taxon>
        <taxon>Pseudomonadota</taxon>
        <taxon>Alphaproteobacteria</taxon>
        <taxon>Sphingomonadales</taxon>
        <taxon>Sphingomonadaceae</taxon>
        <taxon>Sphingomicrobium</taxon>
    </lineage>
</organism>
<dbReference type="InterPro" id="IPR050266">
    <property type="entry name" value="AB_hydrolase_sf"/>
</dbReference>
<evidence type="ECO:0000256" key="1">
    <source>
        <dbReference type="SAM" id="SignalP"/>
    </source>
</evidence>
<keyword evidence="4" id="KW-1185">Reference proteome</keyword>
<dbReference type="Proteomes" id="UP000698028">
    <property type="component" value="Unassembled WGS sequence"/>
</dbReference>
<name>A0ABS6V3I5_9SPHN</name>
<evidence type="ECO:0000313" key="3">
    <source>
        <dbReference type="EMBL" id="MBW0144109.1"/>
    </source>
</evidence>
<dbReference type="Pfam" id="PF12697">
    <property type="entry name" value="Abhydrolase_6"/>
    <property type="match status" value="1"/>
</dbReference>
<accession>A0ABS6V3I5</accession>
<feature type="signal peptide" evidence="1">
    <location>
        <begin position="1"/>
        <end position="22"/>
    </location>
</feature>
<dbReference type="PANTHER" id="PTHR43798">
    <property type="entry name" value="MONOACYLGLYCEROL LIPASE"/>
    <property type="match status" value="1"/>
</dbReference>